<sequence length="87" mass="9881">MNPATSEETPRPTPPPIIQWSLSEYQCGGLEHVDISSKTRKTTLTVVFDGESRYLFSSARIVLCCRSDMSGERWRGWVRFSVSDQVL</sequence>
<reference evidence="1 2" key="1">
    <citation type="submission" date="2014-04" db="EMBL/GenBank/DDBJ databases">
        <title>Evolutionary Origins and Diversification of the Mycorrhizal Mutualists.</title>
        <authorList>
            <consortium name="DOE Joint Genome Institute"/>
            <consortium name="Mycorrhizal Genomics Consortium"/>
            <person name="Kohler A."/>
            <person name="Kuo A."/>
            <person name="Nagy L.G."/>
            <person name="Floudas D."/>
            <person name="Copeland A."/>
            <person name="Barry K.W."/>
            <person name="Cichocki N."/>
            <person name="Veneault-Fourrey C."/>
            <person name="LaButti K."/>
            <person name="Lindquist E.A."/>
            <person name="Lipzen A."/>
            <person name="Lundell T."/>
            <person name="Morin E."/>
            <person name="Murat C."/>
            <person name="Riley R."/>
            <person name="Ohm R."/>
            <person name="Sun H."/>
            <person name="Tunlid A."/>
            <person name="Henrissat B."/>
            <person name="Grigoriev I.V."/>
            <person name="Hibbett D.S."/>
            <person name="Martin F."/>
        </authorList>
    </citation>
    <scope>NUCLEOTIDE SEQUENCE [LARGE SCALE GENOMIC DNA]</scope>
    <source>
        <strain evidence="1 2">MD-312</strain>
    </source>
</reference>
<accession>A0A0C9VR45</accession>
<gene>
    <name evidence="1" type="ORF">HYDPIDRAFT_117492</name>
</gene>
<proteinExistence type="predicted"/>
<dbReference type="AlphaFoldDB" id="A0A0C9VR45"/>
<evidence type="ECO:0000313" key="2">
    <source>
        <dbReference type="Proteomes" id="UP000053820"/>
    </source>
</evidence>
<protein>
    <submittedName>
        <fullName evidence="1">Uncharacterized protein</fullName>
    </submittedName>
</protein>
<dbReference type="HOGENOM" id="CLU_2483631_0_0_1"/>
<keyword evidence="2" id="KW-1185">Reference proteome</keyword>
<organism evidence="1 2">
    <name type="scientific">Hydnomerulius pinastri MD-312</name>
    <dbReference type="NCBI Taxonomy" id="994086"/>
    <lineage>
        <taxon>Eukaryota</taxon>
        <taxon>Fungi</taxon>
        <taxon>Dikarya</taxon>
        <taxon>Basidiomycota</taxon>
        <taxon>Agaricomycotina</taxon>
        <taxon>Agaricomycetes</taxon>
        <taxon>Agaricomycetidae</taxon>
        <taxon>Boletales</taxon>
        <taxon>Boletales incertae sedis</taxon>
        <taxon>Leucogyrophana</taxon>
    </lineage>
</organism>
<dbReference type="EMBL" id="KN839875">
    <property type="protein sequence ID" value="KIJ60220.1"/>
    <property type="molecule type" value="Genomic_DNA"/>
</dbReference>
<evidence type="ECO:0000313" key="1">
    <source>
        <dbReference type="EMBL" id="KIJ60220.1"/>
    </source>
</evidence>
<dbReference type="Proteomes" id="UP000053820">
    <property type="component" value="Unassembled WGS sequence"/>
</dbReference>
<name>A0A0C9VR45_9AGAM</name>